<protein>
    <submittedName>
        <fullName evidence="3">Uncharacterized protein</fullName>
    </submittedName>
</protein>
<dbReference type="Proteomes" id="UP000612233">
    <property type="component" value="Unassembled WGS sequence"/>
</dbReference>
<evidence type="ECO:0000256" key="2">
    <source>
        <dbReference type="SAM" id="MobiDB-lite"/>
    </source>
</evidence>
<gene>
    <name evidence="3" type="ORF">IC235_11730</name>
</gene>
<keyword evidence="1" id="KW-0175">Coiled coil</keyword>
<sequence>MEIFDKLTNAAKDFFIEPEEGPTPPTTPPTTQYGASTAAPRATAAPFAAPAAPFAAPTVTQAEQRHLDHIAGLLAGDGKDFSAYMKMVKSMAAAGMSGPLLYQTAFNAFSAVNGGTVPSLLASASQFEQVLATDREKVLARHREKMGEATGPGAAPSTVVQLTAQEKKLAAELAELTRQLQAKQQQLVQTQQQLAEERQKTQAALASYELANSAALAELQAHHKAAESFLNAAGTASK</sequence>
<feature type="coiled-coil region" evidence="1">
    <location>
        <begin position="159"/>
        <end position="211"/>
    </location>
</feature>
<accession>A0A927BEH5</accession>
<proteinExistence type="predicted"/>
<dbReference type="EMBL" id="JACXAD010000012">
    <property type="protein sequence ID" value="MBD2768557.1"/>
    <property type="molecule type" value="Genomic_DNA"/>
</dbReference>
<evidence type="ECO:0000313" key="3">
    <source>
        <dbReference type="EMBL" id="MBD2768557.1"/>
    </source>
</evidence>
<dbReference type="RefSeq" id="WP_191005374.1">
    <property type="nucleotide sequence ID" value="NZ_JACXAD010000012.1"/>
</dbReference>
<dbReference type="AlphaFoldDB" id="A0A927BEH5"/>
<feature type="region of interest" description="Disordered" evidence="2">
    <location>
        <begin position="16"/>
        <end position="35"/>
    </location>
</feature>
<reference evidence="3" key="1">
    <citation type="submission" date="2020-09" db="EMBL/GenBank/DDBJ databases">
        <authorList>
            <person name="Kim M.K."/>
        </authorList>
    </citation>
    <scope>NUCLEOTIDE SEQUENCE</scope>
    <source>
        <strain evidence="3">BT664</strain>
    </source>
</reference>
<comment type="caution">
    <text evidence="3">The sequence shown here is derived from an EMBL/GenBank/DDBJ whole genome shotgun (WGS) entry which is preliminary data.</text>
</comment>
<evidence type="ECO:0000256" key="1">
    <source>
        <dbReference type="SAM" id="Coils"/>
    </source>
</evidence>
<name>A0A927BEH5_9BACT</name>
<keyword evidence="4" id="KW-1185">Reference proteome</keyword>
<organism evidence="3 4">
    <name type="scientific">Hymenobacter montanus</name>
    <dbReference type="NCBI Taxonomy" id="2771359"/>
    <lineage>
        <taxon>Bacteria</taxon>
        <taxon>Pseudomonadati</taxon>
        <taxon>Bacteroidota</taxon>
        <taxon>Cytophagia</taxon>
        <taxon>Cytophagales</taxon>
        <taxon>Hymenobacteraceae</taxon>
        <taxon>Hymenobacter</taxon>
    </lineage>
</organism>
<evidence type="ECO:0000313" key="4">
    <source>
        <dbReference type="Proteomes" id="UP000612233"/>
    </source>
</evidence>